<dbReference type="OrthoDB" id="9808690at2"/>
<dbReference type="Proteomes" id="UP000282832">
    <property type="component" value="Unassembled WGS sequence"/>
</dbReference>
<dbReference type="Pfam" id="PF13630">
    <property type="entry name" value="SdpI"/>
    <property type="match status" value="1"/>
</dbReference>
<evidence type="ECO:0000259" key="2">
    <source>
        <dbReference type="Pfam" id="PF07853"/>
    </source>
</evidence>
<keyword evidence="1" id="KW-1133">Transmembrane helix</keyword>
<dbReference type="EMBL" id="SACY01000002">
    <property type="protein sequence ID" value="RVU25978.1"/>
    <property type="molecule type" value="Genomic_DNA"/>
</dbReference>
<name>A0A437PUT3_9BACT</name>
<feature type="domain" description="DUF1648" evidence="2">
    <location>
        <begin position="7"/>
        <end position="52"/>
    </location>
</feature>
<evidence type="ECO:0000256" key="1">
    <source>
        <dbReference type="SAM" id="Phobius"/>
    </source>
</evidence>
<feature type="transmembrane region" description="Helical" evidence="1">
    <location>
        <begin position="187"/>
        <end position="205"/>
    </location>
</feature>
<feature type="transmembrane region" description="Helical" evidence="1">
    <location>
        <begin position="89"/>
        <end position="107"/>
    </location>
</feature>
<dbReference type="AlphaFoldDB" id="A0A437PUT3"/>
<gene>
    <name evidence="3" type="ORF">EOJ36_06065</name>
</gene>
<dbReference type="InterPro" id="IPR025962">
    <property type="entry name" value="SdpI/YhfL"/>
</dbReference>
<dbReference type="Pfam" id="PF07853">
    <property type="entry name" value="DUF1648"/>
    <property type="match status" value="1"/>
</dbReference>
<evidence type="ECO:0000313" key="4">
    <source>
        <dbReference type="Proteomes" id="UP000282832"/>
    </source>
</evidence>
<keyword evidence="1" id="KW-0812">Transmembrane</keyword>
<dbReference type="PIRSF" id="PIRSF038959">
    <property type="entry name" value="SdpI"/>
    <property type="match status" value="1"/>
</dbReference>
<feature type="transmembrane region" description="Helical" evidence="1">
    <location>
        <begin position="46"/>
        <end position="68"/>
    </location>
</feature>
<sequence length="213" mass="24031">MRYLILLLLLIPFAYAYYIFPDLPEQIPTHFGIEGKPDAWGPKSSIYVAPTILSAVGCAIFILFQNLIRFDPKIEKSSPNAKIFQEISIGLVVFMGILSFFIVYASANPGIKIEKFLFPLIGLAFSMFGRYMPKIGPNYFAGFRLPWTLESPENWKMTHLLAGKLWFYGGMAQAIMCYFLTGIGPIIVFLGITAIIVIIPIAYSYKIYKSKNI</sequence>
<dbReference type="InterPro" id="IPR012867">
    <property type="entry name" value="DUF1648"/>
</dbReference>
<comment type="caution">
    <text evidence="3">The sequence shown here is derived from an EMBL/GenBank/DDBJ whole genome shotgun (WGS) entry which is preliminary data.</text>
</comment>
<reference evidence="3 4" key="1">
    <citation type="submission" date="2019-01" db="EMBL/GenBank/DDBJ databases">
        <authorList>
            <person name="Chen W.-M."/>
        </authorList>
    </citation>
    <scope>NUCLEOTIDE SEQUENCE [LARGE SCALE GENOMIC DNA]</scope>
    <source>
        <strain evidence="3 4">FSY-15</strain>
    </source>
</reference>
<dbReference type="GO" id="GO:0009636">
    <property type="term" value="P:response to toxic substance"/>
    <property type="evidence" value="ECO:0007669"/>
    <property type="project" value="TreeGrafter"/>
</dbReference>
<organism evidence="3 4">
    <name type="scientific">Sandaracinomonas limnophila</name>
    <dbReference type="NCBI Taxonomy" id="1862386"/>
    <lineage>
        <taxon>Bacteria</taxon>
        <taxon>Pseudomonadati</taxon>
        <taxon>Bacteroidota</taxon>
        <taxon>Cytophagia</taxon>
        <taxon>Cytophagales</taxon>
        <taxon>Flectobacillaceae</taxon>
        <taxon>Sandaracinomonas</taxon>
    </lineage>
</organism>
<dbReference type="PANTHER" id="PTHR37810">
    <property type="entry name" value="IMMUNITY PROTEIN SDPI"/>
    <property type="match status" value="1"/>
</dbReference>
<evidence type="ECO:0000313" key="3">
    <source>
        <dbReference type="EMBL" id="RVU25978.1"/>
    </source>
</evidence>
<keyword evidence="4" id="KW-1185">Reference proteome</keyword>
<protein>
    <submittedName>
        <fullName evidence="3">DUF1648 domain-containing protein</fullName>
    </submittedName>
</protein>
<dbReference type="PANTHER" id="PTHR37810:SF5">
    <property type="entry name" value="IMMUNITY PROTEIN SDPI"/>
    <property type="match status" value="1"/>
</dbReference>
<proteinExistence type="predicted"/>
<accession>A0A437PUT3</accession>
<dbReference type="RefSeq" id="WP_127803371.1">
    <property type="nucleotide sequence ID" value="NZ_SACY01000002.1"/>
</dbReference>
<dbReference type="InterPro" id="IPR026272">
    <property type="entry name" value="SdpI"/>
</dbReference>
<keyword evidence="1" id="KW-0472">Membrane</keyword>